<reference evidence="3" key="1">
    <citation type="submission" date="2022-12" db="EMBL/GenBank/DDBJ databases">
        <authorList>
            <person name="Petersen C."/>
        </authorList>
    </citation>
    <scope>NUCLEOTIDE SEQUENCE</scope>
    <source>
        <strain evidence="3">IBT 15544</strain>
    </source>
</reference>
<proteinExistence type="predicted"/>
<feature type="transmembrane region" description="Helical" evidence="2">
    <location>
        <begin position="39"/>
        <end position="56"/>
    </location>
</feature>
<dbReference type="GeneID" id="83182558"/>
<keyword evidence="2" id="KW-0812">Transmembrane</keyword>
<dbReference type="RefSeq" id="XP_058305245.1">
    <property type="nucleotide sequence ID" value="XM_058455257.1"/>
</dbReference>
<evidence type="ECO:0000256" key="1">
    <source>
        <dbReference type="SAM" id="MobiDB-lite"/>
    </source>
</evidence>
<dbReference type="EMBL" id="JAPQKR010000015">
    <property type="protein sequence ID" value="KAJ5194757.1"/>
    <property type="molecule type" value="Genomic_DNA"/>
</dbReference>
<sequence>MAPAKMPLRADEELGKKDDDLHSNQARLRPAQNRMYPRPRRILIAVFVLVLLYQFFKHMPTDIAPAAERYNPTIARLRHPPPPSPPQSAPVQSPAIFKAEDPPRYVPQTDAEGETFDGAIKFYELARSLPPNKHPERKPSRAVLFAGSNLHCVSDMLPLACQMARKQFNRVHFVIMGKEQVSIEGIKTVNGISDAECPMTWHDGRPDHLSESSDARMERSASGGLGLIQAYVAPEVIITQQKGWEDSFFLNGLEIHKRKAEIPHIALPSASRDLMWISFIDSTALKVWNDIRVDMVVHASKSSGSLIRLIRSLDAADYLGSTPSLTIELPPSLDPQLRGILQNLQGLSKLAGRITLRRRIDPRYMDPADSSLRTVEGFYPINPRLSHLLILSPQTEVAPSFYHYLKYNILQYKQSTRAKQTALDLMGISLELPSSKPTIDKEPFSPPSLLSMDDIKKNGPHSIPSFLWQAPNCNAALFFGDKWTEFHSFLSSRLGVSETKTNIASQDKIISRRYPAFMEYLLELMRAKGYYMLYPSFPGHTAASLVTVHHDLYHSPEEYAHEVSLNTGKIPIPEIDNPDRPLEPLMDDIPEKPSTRAPNIMPLLDIFESGLPDVEELSLLSYDGKELTPETYYSQTREYAEKFRLQQGHCTQDSTVTEGPGLDLFCLG</sequence>
<dbReference type="Proteomes" id="UP001150904">
    <property type="component" value="Unassembled WGS sequence"/>
</dbReference>
<protein>
    <submittedName>
        <fullName evidence="3">Uncharacterized protein</fullName>
    </submittedName>
</protein>
<dbReference type="OrthoDB" id="5397682at2759"/>
<evidence type="ECO:0000313" key="3">
    <source>
        <dbReference type="EMBL" id="KAJ5194757.1"/>
    </source>
</evidence>
<keyword evidence="2" id="KW-0472">Membrane</keyword>
<keyword evidence="4" id="KW-1185">Reference proteome</keyword>
<name>A0A9W9JEZ1_9EURO</name>
<evidence type="ECO:0000256" key="2">
    <source>
        <dbReference type="SAM" id="Phobius"/>
    </source>
</evidence>
<dbReference type="PANTHER" id="PTHR33604">
    <property type="entry name" value="OSJNBA0004B13.7 PROTEIN"/>
    <property type="match status" value="1"/>
</dbReference>
<accession>A0A9W9JEZ1</accession>
<feature type="region of interest" description="Disordered" evidence="1">
    <location>
        <begin position="1"/>
        <end position="33"/>
    </location>
</feature>
<evidence type="ECO:0000313" key="4">
    <source>
        <dbReference type="Proteomes" id="UP001150904"/>
    </source>
</evidence>
<dbReference type="AlphaFoldDB" id="A0A9W9JEZ1"/>
<gene>
    <name evidence="3" type="ORF">N7498_008195</name>
</gene>
<reference evidence="3" key="2">
    <citation type="journal article" date="2023" name="IMA Fungus">
        <title>Comparative genomic study of the Penicillium genus elucidates a diverse pangenome and 15 lateral gene transfer events.</title>
        <authorList>
            <person name="Petersen C."/>
            <person name="Sorensen T."/>
            <person name="Nielsen M.R."/>
            <person name="Sondergaard T.E."/>
            <person name="Sorensen J.L."/>
            <person name="Fitzpatrick D.A."/>
            <person name="Frisvad J.C."/>
            <person name="Nielsen K.L."/>
        </authorList>
    </citation>
    <scope>NUCLEOTIDE SEQUENCE</scope>
    <source>
        <strain evidence="3">IBT 15544</strain>
    </source>
</reference>
<dbReference type="PANTHER" id="PTHR33604:SF3">
    <property type="entry name" value="OSJNBA0004B13.7 PROTEIN"/>
    <property type="match status" value="1"/>
</dbReference>
<keyword evidence="2" id="KW-1133">Transmembrane helix</keyword>
<organism evidence="3 4">
    <name type="scientific">Penicillium cinerascens</name>
    <dbReference type="NCBI Taxonomy" id="70096"/>
    <lineage>
        <taxon>Eukaryota</taxon>
        <taxon>Fungi</taxon>
        <taxon>Dikarya</taxon>
        <taxon>Ascomycota</taxon>
        <taxon>Pezizomycotina</taxon>
        <taxon>Eurotiomycetes</taxon>
        <taxon>Eurotiomycetidae</taxon>
        <taxon>Eurotiales</taxon>
        <taxon>Aspergillaceae</taxon>
        <taxon>Penicillium</taxon>
    </lineage>
</organism>
<feature type="compositionally biased region" description="Basic and acidic residues" evidence="1">
    <location>
        <begin position="8"/>
        <end position="22"/>
    </location>
</feature>
<comment type="caution">
    <text evidence="3">The sequence shown here is derived from an EMBL/GenBank/DDBJ whole genome shotgun (WGS) entry which is preliminary data.</text>
</comment>